<evidence type="ECO:0000313" key="3">
    <source>
        <dbReference type="Proteomes" id="UP001219584"/>
    </source>
</evidence>
<keyword evidence="1" id="KW-1133">Transmembrane helix</keyword>
<keyword evidence="1" id="KW-0812">Transmembrane</keyword>
<sequence>MRNDAFILCERNAATLRHIKCHDPVKLACLTLHNARQGEDATLNLPCSPGHHQVPQALIPSSIFKERRMVIFAVVAGCIACLTVYQIYRKSQGGGGVAQQHIGLHGTLIEPRK</sequence>
<gene>
    <name evidence="2" type="ORF">P9875_26910</name>
</gene>
<evidence type="ECO:0000313" key="2">
    <source>
        <dbReference type="EMBL" id="WFR79275.1"/>
    </source>
</evidence>
<keyword evidence="3" id="KW-1185">Reference proteome</keyword>
<organism evidence="2 3">
    <name type="scientific">Janthinobacterium rivuli</name>
    <dbReference type="NCBI Taxonomy" id="2751478"/>
    <lineage>
        <taxon>Bacteria</taxon>
        <taxon>Pseudomonadati</taxon>
        <taxon>Pseudomonadota</taxon>
        <taxon>Betaproteobacteria</taxon>
        <taxon>Burkholderiales</taxon>
        <taxon>Oxalobacteraceae</taxon>
        <taxon>Janthinobacterium</taxon>
    </lineage>
</organism>
<dbReference type="Proteomes" id="UP001219584">
    <property type="component" value="Chromosome"/>
</dbReference>
<feature type="transmembrane region" description="Helical" evidence="1">
    <location>
        <begin position="69"/>
        <end position="88"/>
    </location>
</feature>
<proteinExistence type="predicted"/>
<dbReference type="RefSeq" id="WP_152598782.1">
    <property type="nucleotide sequence ID" value="NZ_CP121464.1"/>
</dbReference>
<dbReference type="EMBL" id="CP121464">
    <property type="protein sequence ID" value="WFR79275.1"/>
    <property type="molecule type" value="Genomic_DNA"/>
</dbReference>
<evidence type="ECO:0000256" key="1">
    <source>
        <dbReference type="SAM" id="Phobius"/>
    </source>
</evidence>
<reference evidence="2 3" key="1">
    <citation type="submission" date="2023-04" db="EMBL/GenBank/DDBJ databases">
        <title>Nanopore sequencing of Janthinobacterium from water.</title>
        <authorList>
            <person name="Ciuchcinski K."/>
            <person name="Rokowska A."/>
            <person name="Dziewit L."/>
        </authorList>
    </citation>
    <scope>NUCLEOTIDE SEQUENCE [LARGE SCALE GENOMIC DNA]</scope>
    <source>
        <strain evidence="2 3">DEMB2</strain>
    </source>
</reference>
<keyword evidence="1" id="KW-0472">Membrane</keyword>
<protein>
    <submittedName>
        <fullName evidence="2">Uncharacterized protein</fullName>
    </submittedName>
</protein>
<name>A0ABY8I322_9BURK</name>
<accession>A0ABY8I322</accession>